<gene>
    <name evidence="2" type="ORF">A2Z67_05010</name>
</gene>
<reference evidence="2 3" key="1">
    <citation type="journal article" date="2016" name="Nat. Commun.">
        <title>Thousands of microbial genomes shed light on interconnected biogeochemical processes in an aquifer system.</title>
        <authorList>
            <person name="Anantharaman K."/>
            <person name="Brown C.T."/>
            <person name="Hug L.A."/>
            <person name="Sharon I."/>
            <person name="Castelle C.J."/>
            <person name="Probst A.J."/>
            <person name="Thomas B.C."/>
            <person name="Singh A."/>
            <person name="Wilkins M.J."/>
            <person name="Karaoz U."/>
            <person name="Brodie E.L."/>
            <person name="Williams K.H."/>
            <person name="Hubbard S.S."/>
            <person name="Banfield J.F."/>
        </authorList>
    </citation>
    <scope>NUCLEOTIDE SEQUENCE [LARGE SCALE GENOMIC DNA]</scope>
</reference>
<keyword evidence="1" id="KW-0812">Transmembrane</keyword>
<name>A0A1F7X2S0_9BACT</name>
<evidence type="ECO:0000256" key="1">
    <source>
        <dbReference type="SAM" id="Phobius"/>
    </source>
</evidence>
<keyword evidence="1" id="KW-0472">Membrane</keyword>
<dbReference type="AlphaFoldDB" id="A0A1F7X2S0"/>
<proteinExistence type="predicted"/>
<dbReference type="EMBL" id="MGFQ01000024">
    <property type="protein sequence ID" value="OGM09271.1"/>
    <property type="molecule type" value="Genomic_DNA"/>
</dbReference>
<accession>A0A1F7X2S0</accession>
<evidence type="ECO:0000313" key="2">
    <source>
        <dbReference type="EMBL" id="OGM09271.1"/>
    </source>
</evidence>
<feature type="transmembrane region" description="Helical" evidence="1">
    <location>
        <begin position="51"/>
        <end position="72"/>
    </location>
</feature>
<sequence>MNEEIIELIETILGPNPHPDAVKEILEKGYIPSNWIPSFLRSTPDYDGSDIGWWVVLILLGVVGVATLGYLVREVLRDTRREK</sequence>
<organism evidence="2 3">
    <name type="scientific">Candidatus Woesebacteria bacterium RBG_13_36_22</name>
    <dbReference type="NCBI Taxonomy" id="1802478"/>
    <lineage>
        <taxon>Bacteria</taxon>
        <taxon>Candidatus Woeseibacteriota</taxon>
    </lineage>
</organism>
<comment type="caution">
    <text evidence="2">The sequence shown here is derived from an EMBL/GenBank/DDBJ whole genome shotgun (WGS) entry which is preliminary data.</text>
</comment>
<evidence type="ECO:0000313" key="3">
    <source>
        <dbReference type="Proteomes" id="UP000176939"/>
    </source>
</evidence>
<dbReference type="Proteomes" id="UP000176939">
    <property type="component" value="Unassembled WGS sequence"/>
</dbReference>
<protein>
    <submittedName>
        <fullName evidence="2">Uncharacterized protein</fullName>
    </submittedName>
</protein>
<keyword evidence="1" id="KW-1133">Transmembrane helix</keyword>